<dbReference type="Proteomes" id="UP001155660">
    <property type="component" value="Chromosome A14"/>
</dbReference>
<proteinExistence type="predicted"/>
<dbReference type="KEGG" id="ccar:122147375"/>
<gene>
    <name evidence="2" type="primary">LOC122147375</name>
</gene>
<name>A0A9Q9YSI7_CYPCA</name>
<feature type="region of interest" description="Disordered" evidence="1">
    <location>
        <begin position="114"/>
        <end position="149"/>
    </location>
</feature>
<feature type="region of interest" description="Disordered" evidence="1">
    <location>
        <begin position="1"/>
        <end position="34"/>
    </location>
</feature>
<feature type="compositionally biased region" description="Basic and acidic residues" evidence="1">
    <location>
        <begin position="127"/>
        <end position="136"/>
    </location>
</feature>
<protein>
    <submittedName>
        <fullName evidence="2">Uncharacterized protein LOC122147375</fullName>
    </submittedName>
</protein>
<accession>A0A9Q9YSI7</accession>
<organism evidence="2">
    <name type="scientific">Cyprinus carpio</name>
    <name type="common">Common carp</name>
    <dbReference type="NCBI Taxonomy" id="7962"/>
    <lineage>
        <taxon>Eukaryota</taxon>
        <taxon>Metazoa</taxon>
        <taxon>Chordata</taxon>
        <taxon>Craniata</taxon>
        <taxon>Vertebrata</taxon>
        <taxon>Euteleostomi</taxon>
        <taxon>Actinopterygii</taxon>
        <taxon>Neopterygii</taxon>
        <taxon>Teleostei</taxon>
        <taxon>Ostariophysi</taxon>
        <taxon>Cypriniformes</taxon>
        <taxon>Cyprinidae</taxon>
        <taxon>Cyprininae</taxon>
        <taxon>Cyprinus</taxon>
    </lineage>
</organism>
<dbReference type="GeneID" id="122147375"/>
<feature type="compositionally biased region" description="Low complexity" evidence="1">
    <location>
        <begin position="10"/>
        <end position="34"/>
    </location>
</feature>
<dbReference type="AlphaFoldDB" id="A0A9Q9YSI7"/>
<dbReference type="RefSeq" id="XP_042625590.1">
    <property type="nucleotide sequence ID" value="XM_042769656.1"/>
</dbReference>
<reference evidence="2" key="1">
    <citation type="submission" date="2025-08" db="UniProtKB">
        <authorList>
            <consortium name="RefSeq"/>
        </authorList>
    </citation>
    <scope>IDENTIFICATION</scope>
    <source>
        <tissue evidence="2">Muscle</tissue>
    </source>
</reference>
<evidence type="ECO:0000313" key="2">
    <source>
        <dbReference type="RefSeq" id="XP_042625590.1"/>
    </source>
</evidence>
<sequence length="204" mass="21690">MQNQRGTPQAESAASHADLAASQAESAVSQAESALSRGALQTESEASLGVSAAAGSASLGVSAASAGATGFSQELLGGLGLAAGAKSAIFGSHRHRQLQTEALEMLVTHTIIHESSQRDNFPQTDRSWSKKTEREQPPLMPDSSENTEKCVTGNRIPEQMTEDSTSNDSVKVFTEKHSRTVVIRFVLYFVAYGNIKLIPNNMNL</sequence>
<evidence type="ECO:0000256" key="1">
    <source>
        <dbReference type="SAM" id="MobiDB-lite"/>
    </source>
</evidence>